<sequence>MDTKSEILQKPKRVQSFRSLFKNFIFPEKAPPSSITNDVKDDFEVRGELSEIQVMNEITKRFESRPRLNTAGSFSLMSMDPERLTALRNVLSSALEKPNMQQGREEIAKNLQGILDIPKLKKRTQAVSVASSEPAITTDQGMDSESTETEKSTTNDSLKDFPATPTHNEPITKATETSKMDSIAQTEVNVMYTRKARTDVGVGSDSDTASEMSFEQLIIPDQTAENPTETITSFTKQTRVTHADDENQHLLEIARDDSRRWERQARATLTSLESLQQKHEKTVENLRELYAHFRETQSINKQLQAERDEMRHTQIKLQTEMMNERDTRRHLAEIQSKLDQHLLSLPQTVSESLDQRLANFRHDLDSKHDEQMGFLRKLRSNFATEITEKMNDFGQDFSRAQESLNRGRSQDRQSLDRLEEKVEAIASSCAHIVQAHHRLKDDFMKSRTNLETTFTEALRTAVIDLEASSTRNQDAILSVIKRGQKSKPDSDQNVTRTLEEIRLSIETLKKNLRSLKKSRQPKFRKKSRHAHSSAPAKIPPQVHLTNLFKEELDPSLSVEEQLERLASERKILEEYLNKWPHHRH</sequence>
<evidence type="ECO:0000256" key="2">
    <source>
        <dbReference type="SAM" id="MobiDB-lite"/>
    </source>
</evidence>
<dbReference type="EMBL" id="CAJPEX010000136">
    <property type="protein sequence ID" value="CAG0913648.1"/>
    <property type="molecule type" value="Genomic_DNA"/>
</dbReference>
<evidence type="ECO:0000313" key="4">
    <source>
        <dbReference type="Proteomes" id="UP000678499"/>
    </source>
</evidence>
<feature type="compositionally biased region" description="Polar residues" evidence="2">
    <location>
        <begin position="165"/>
        <end position="177"/>
    </location>
</feature>
<dbReference type="EMBL" id="OA882173">
    <property type="protein sequence ID" value="CAD7273496.1"/>
    <property type="molecule type" value="Genomic_DNA"/>
</dbReference>
<protein>
    <submittedName>
        <fullName evidence="3">Uncharacterized protein</fullName>
    </submittedName>
</protein>
<dbReference type="Proteomes" id="UP000678499">
    <property type="component" value="Unassembled WGS sequence"/>
</dbReference>
<feature type="compositionally biased region" description="Basic residues" evidence="2">
    <location>
        <begin position="515"/>
        <end position="531"/>
    </location>
</feature>
<proteinExistence type="predicted"/>
<feature type="region of interest" description="Disordered" evidence="2">
    <location>
        <begin position="515"/>
        <end position="542"/>
    </location>
</feature>
<keyword evidence="4" id="KW-1185">Reference proteome</keyword>
<keyword evidence="1" id="KW-0175">Coiled coil</keyword>
<accession>A0A7R9BF31</accession>
<gene>
    <name evidence="3" type="ORF">NMOB1V02_LOCUS1380</name>
</gene>
<evidence type="ECO:0000313" key="3">
    <source>
        <dbReference type="EMBL" id="CAD7273496.1"/>
    </source>
</evidence>
<dbReference type="AlphaFoldDB" id="A0A7R9BF31"/>
<name>A0A7R9BF31_9CRUS</name>
<reference evidence="3" key="1">
    <citation type="submission" date="2020-11" db="EMBL/GenBank/DDBJ databases">
        <authorList>
            <person name="Tran Van P."/>
        </authorList>
    </citation>
    <scope>NUCLEOTIDE SEQUENCE</scope>
</reference>
<organism evidence="3">
    <name type="scientific">Notodromas monacha</name>
    <dbReference type="NCBI Taxonomy" id="399045"/>
    <lineage>
        <taxon>Eukaryota</taxon>
        <taxon>Metazoa</taxon>
        <taxon>Ecdysozoa</taxon>
        <taxon>Arthropoda</taxon>
        <taxon>Crustacea</taxon>
        <taxon>Oligostraca</taxon>
        <taxon>Ostracoda</taxon>
        <taxon>Podocopa</taxon>
        <taxon>Podocopida</taxon>
        <taxon>Cypridocopina</taxon>
        <taxon>Cypridoidea</taxon>
        <taxon>Cyprididae</taxon>
        <taxon>Notodromas</taxon>
    </lineage>
</organism>
<evidence type="ECO:0000256" key="1">
    <source>
        <dbReference type="SAM" id="Coils"/>
    </source>
</evidence>
<feature type="compositionally biased region" description="Polar residues" evidence="2">
    <location>
        <begin position="127"/>
        <end position="143"/>
    </location>
</feature>
<feature type="compositionally biased region" description="Basic and acidic residues" evidence="2">
    <location>
        <begin position="148"/>
        <end position="159"/>
    </location>
</feature>
<feature type="region of interest" description="Disordered" evidence="2">
    <location>
        <begin position="127"/>
        <end position="182"/>
    </location>
</feature>
<feature type="coiled-coil region" evidence="1">
    <location>
        <begin position="269"/>
        <end position="320"/>
    </location>
</feature>